<name>Q21SK3_ALBFT</name>
<dbReference type="Proteomes" id="UP000008332">
    <property type="component" value="Chromosome"/>
</dbReference>
<dbReference type="EMBL" id="CP000267">
    <property type="protein sequence ID" value="ABD71250.1"/>
    <property type="molecule type" value="Genomic_DNA"/>
</dbReference>
<evidence type="ECO:0000259" key="1">
    <source>
        <dbReference type="Pfam" id="PF07819"/>
    </source>
</evidence>
<dbReference type="eggNOG" id="COG1075">
    <property type="taxonomic scope" value="Bacteria"/>
</dbReference>
<dbReference type="Pfam" id="PF07819">
    <property type="entry name" value="PGAP1"/>
    <property type="match status" value="1"/>
</dbReference>
<dbReference type="PANTHER" id="PTHR37946">
    <property type="entry name" value="SLL1969 PROTEIN"/>
    <property type="match status" value="1"/>
</dbReference>
<dbReference type="SUPFAM" id="SSF53474">
    <property type="entry name" value="alpha/beta-Hydrolases"/>
    <property type="match status" value="1"/>
</dbReference>
<evidence type="ECO:0000313" key="2">
    <source>
        <dbReference type="EMBL" id="ABD71250.1"/>
    </source>
</evidence>
<dbReference type="STRING" id="338969.Rfer_3545"/>
<dbReference type="HOGENOM" id="CLU_049416_0_0_4"/>
<dbReference type="AlphaFoldDB" id="Q21SK3"/>
<dbReference type="PANTHER" id="PTHR37946:SF1">
    <property type="entry name" value="SLL1969 PROTEIN"/>
    <property type="match status" value="1"/>
</dbReference>
<organism evidence="2 3">
    <name type="scientific">Albidiferax ferrireducens (strain ATCC BAA-621 / DSM 15236 / T118)</name>
    <name type="common">Rhodoferax ferrireducens</name>
    <dbReference type="NCBI Taxonomy" id="338969"/>
    <lineage>
        <taxon>Bacteria</taxon>
        <taxon>Pseudomonadati</taxon>
        <taxon>Pseudomonadota</taxon>
        <taxon>Betaproteobacteria</taxon>
        <taxon>Burkholderiales</taxon>
        <taxon>Comamonadaceae</taxon>
        <taxon>Rhodoferax</taxon>
    </lineage>
</organism>
<dbReference type="Gene3D" id="3.40.50.1820">
    <property type="entry name" value="alpha/beta hydrolase"/>
    <property type="match status" value="1"/>
</dbReference>
<dbReference type="GO" id="GO:0016788">
    <property type="term" value="F:hydrolase activity, acting on ester bonds"/>
    <property type="evidence" value="ECO:0007669"/>
    <property type="project" value="InterPro"/>
</dbReference>
<feature type="domain" description="GPI inositol-deacylase PGAP1-like alpha/beta" evidence="1">
    <location>
        <begin position="150"/>
        <end position="284"/>
    </location>
</feature>
<reference evidence="3" key="1">
    <citation type="submission" date="2006-02" db="EMBL/GenBank/DDBJ databases">
        <title>Complete sequence of chromosome of Rhodoferax ferrireducens DSM 15236.</title>
        <authorList>
            <person name="Copeland A."/>
            <person name="Lucas S."/>
            <person name="Lapidus A."/>
            <person name="Barry K."/>
            <person name="Detter J.C."/>
            <person name="Glavina del Rio T."/>
            <person name="Hammon N."/>
            <person name="Israni S."/>
            <person name="Pitluck S."/>
            <person name="Brettin T."/>
            <person name="Bruce D."/>
            <person name="Han C."/>
            <person name="Tapia R."/>
            <person name="Gilna P."/>
            <person name="Kiss H."/>
            <person name="Schmutz J."/>
            <person name="Larimer F."/>
            <person name="Land M."/>
            <person name="Kyrpides N."/>
            <person name="Ivanova N."/>
            <person name="Richardson P."/>
        </authorList>
    </citation>
    <scope>NUCLEOTIDE SEQUENCE [LARGE SCALE GENOMIC DNA]</scope>
    <source>
        <strain evidence="3">ATCC BAA-621 / DSM 15236 / T118</strain>
    </source>
</reference>
<evidence type="ECO:0000313" key="3">
    <source>
        <dbReference type="Proteomes" id="UP000008332"/>
    </source>
</evidence>
<dbReference type="RefSeq" id="WP_011465813.1">
    <property type="nucleotide sequence ID" value="NC_007908.1"/>
</dbReference>
<dbReference type="InterPro" id="IPR029058">
    <property type="entry name" value="AB_hydrolase_fold"/>
</dbReference>
<dbReference type="OrthoDB" id="556502at2"/>
<dbReference type="ESTHER" id="rhofd-q21sk3">
    <property type="family name" value="PGAP1"/>
</dbReference>
<protein>
    <submittedName>
        <fullName evidence="2">PGAP1-like</fullName>
    </submittedName>
</protein>
<sequence length="423" mass="45545">MAKPPSPKPPKHLHSSDLRGVAQLATQATASVARIAEGVHQSVWSSLGVPGGKAPGQTRGITGLVYKSVHGVTRLLGKGVDTLLARLQPALDAAQTAPAGSPQRAAVLAALNGVMGDHLLESHNPLATPMTLHYQGETLNWQALPPMPHATGKVLLLIHGLCMNDLQWHTQQNGQVVDHGETLAATLGYTPVYLRYNTGLHTSQNGHDLSNQLEQLLTHWPTPIKEITVLAHSMGGLLIRSAFYYARQDGLRWPGRLKNIVFLGTPHHGAPLERAGNWVDVVLASTPYSAPLAKLGQLRSAGITDLRYGFVLDRDWQGHDRFQRKPDARQPLPLPAGVACYAVAATTAARRSTLADRLIGDGLVPLHSALGQHDEPQRNLVFAKTSQWIAYRTSHLGLLSSPEVTQKIVQWLTPASAPGQGSN</sequence>
<accession>Q21SK3</accession>
<dbReference type="InterPro" id="IPR012908">
    <property type="entry name" value="PGAP1-ab_dom-like"/>
</dbReference>
<gene>
    <name evidence="2" type="ordered locus">Rfer_3545</name>
</gene>
<keyword evidence="3" id="KW-1185">Reference proteome</keyword>
<dbReference type="KEGG" id="rfr:Rfer_3545"/>
<proteinExistence type="predicted"/>